<name>A0A6M3M567_9ZZZZ</name>
<reference evidence="2" key="1">
    <citation type="submission" date="2020-03" db="EMBL/GenBank/DDBJ databases">
        <title>The deep terrestrial virosphere.</title>
        <authorList>
            <person name="Holmfeldt K."/>
            <person name="Nilsson E."/>
            <person name="Simone D."/>
            <person name="Lopez-Fernandez M."/>
            <person name="Wu X."/>
            <person name="de Brujin I."/>
            <person name="Lundin D."/>
            <person name="Andersson A."/>
            <person name="Bertilsson S."/>
            <person name="Dopson M."/>
        </authorList>
    </citation>
    <scope>NUCLEOTIDE SEQUENCE</scope>
    <source>
        <strain evidence="2">MM171B00952</strain>
    </source>
</reference>
<evidence type="ECO:0000313" key="2">
    <source>
        <dbReference type="EMBL" id="QJB03011.1"/>
    </source>
</evidence>
<feature type="transmembrane region" description="Helical" evidence="1">
    <location>
        <begin position="6"/>
        <end position="24"/>
    </location>
</feature>
<dbReference type="AlphaFoldDB" id="A0A6M3M567"/>
<proteinExistence type="predicted"/>
<evidence type="ECO:0000256" key="1">
    <source>
        <dbReference type="SAM" id="Phobius"/>
    </source>
</evidence>
<organism evidence="2">
    <name type="scientific">viral metagenome</name>
    <dbReference type="NCBI Taxonomy" id="1070528"/>
    <lineage>
        <taxon>unclassified sequences</taxon>
        <taxon>metagenomes</taxon>
        <taxon>organismal metagenomes</taxon>
    </lineage>
</organism>
<protein>
    <submittedName>
        <fullName evidence="2">Uncharacterized protein</fullName>
    </submittedName>
</protein>
<keyword evidence="1" id="KW-0472">Membrane</keyword>
<accession>A0A6M3M567</accession>
<keyword evidence="1" id="KW-1133">Transmembrane helix</keyword>
<gene>
    <name evidence="2" type="ORF">MM171B00952_0006</name>
</gene>
<sequence length="132" mass="14461">MDVDPSIVVALISLLATIFVAFLGRDKLSKAEAVQLENRLTSIERALEDKLNPIWNAIMTELPKILISPHTPKLDILLKKALNGFSHLSGEEAKTLAKGLDENYSADKKNVDSAKRLVAVLIRSALRAEMGV</sequence>
<dbReference type="EMBL" id="MT143820">
    <property type="protein sequence ID" value="QJB03011.1"/>
    <property type="molecule type" value="Genomic_DNA"/>
</dbReference>
<keyword evidence="1" id="KW-0812">Transmembrane</keyword>